<feature type="region of interest" description="Disordered" evidence="1">
    <location>
        <begin position="125"/>
        <end position="163"/>
    </location>
</feature>
<feature type="region of interest" description="Disordered" evidence="1">
    <location>
        <begin position="73"/>
        <end position="98"/>
    </location>
</feature>
<dbReference type="EMBL" id="JAUSYY010000001">
    <property type="protein sequence ID" value="MDQ0894256.1"/>
    <property type="molecule type" value="Genomic_DNA"/>
</dbReference>
<evidence type="ECO:0008006" key="4">
    <source>
        <dbReference type="Google" id="ProtNLM"/>
    </source>
</evidence>
<keyword evidence="3" id="KW-1185">Reference proteome</keyword>
<protein>
    <recommendedName>
        <fullName evidence="4">YtxH-like protein</fullName>
    </recommendedName>
</protein>
<dbReference type="Gene3D" id="1.20.120.20">
    <property type="entry name" value="Apolipoprotein"/>
    <property type="match status" value="1"/>
</dbReference>
<accession>A0ABU0R857</accession>
<evidence type="ECO:0000313" key="3">
    <source>
        <dbReference type="Proteomes" id="UP001239083"/>
    </source>
</evidence>
<feature type="compositionally biased region" description="Low complexity" evidence="1">
    <location>
        <begin position="78"/>
        <end position="98"/>
    </location>
</feature>
<evidence type="ECO:0000256" key="1">
    <source>
        <dbReference type="SAM" id="MobiDB-lite"/>
    </source>
</evidence>
<organism evidence="2 3">
    <name type="scientific">Agromyces ramosus</name>
    <dbReference type="NCBI Taxonomy" id="33879"/>
    <lineage>
        <taxon>Bacteria</taxon>
        <taxon>Bacillati</taxon>
        <taxon>Actinomycetota</taxon>
        <taxon>Actinomycetes</taxon>
        <taxon>Micrococcales</taxon>
        <taxon>Microbacteriaceae</taxon>
        <taxon>Agromyces</taxon>
    </lineage>
</organism>
<comment type="caution">
    <text evidence="2">The sequence shown here is derived from an EMBL/GenBank/DDBJ whole genome shotgun (WGS) entry which is preliminary data.</text>
</comment>
<gene>
    <name evidence="2" type="ORF">QFZ26_001811</name>
</gene>
<dbReference type="RefSeq" id="WP_307041363.1">
    <property type="nucleotide sequence ID" value="NZ_JAUSYY010000001.1"/>
</dbReference>
<dbReference type="Proteomes" id="UP001239083">
    <property type="component" value="Unassembled WGS sequence"/>
</dbReference>
<evidence type="ECO:0000313" key="2">
    <source>
        <dbReference type="EMBL" id="MDQ0894256.1"/>
    </source>
</evidence>
<name>A0ABU0R857_9MICO</name>
<proteinExistence type="predicted"/>
<reference evidence="2 3" key="1">
    <citation type="submission" date="2023-07" db="EMBL/GenBank/DDBJ databases">
        <title>Comparative genomics of wheat-associated soil bacteria to identify genetic determinants of phenazine resistance.</title>
        <authorList>
            <person name="Mouncey N."/>
        </authorList>
    </citation>
    <scope>NUCLEOTIDE SEQUENCE [LARGE SCALE GENOMIC DNA]</scope>
    <source>
        <strain evidence="2 3">V3I3</strain>
    </source>
</reference>
<sequence>MRGKILFVAGLGVGYVLGTRAGRERYEQIRKAAESVWNAPTVQQGVGTVKEFASARIGDVSDTVLDGVKSLIGNATRGSGASKSNVSSAAKSAKAGVSKSAQAARSAVDAAADAIDDVIDEAAKTASAAASASKSSTSASKPARKPASGGTSNSRGTTSSSNS</sequence>